<evidence type="ECO:0000313" key="2">
    <source>
        <dbReference type="EMBL" id="KAJ8397346.1"/>
    </source>
</evidence>
<dbReference type="InterPro" id="IPR008930">
    <property type="entry name" value="Terpenoid_cyclase/PrenylTrfase"/>
</dbReference>
<dbReference type="AlphaFoldDB" id="A0AAD7WHK6"/>
<proteinExistence type="predicted"/>
<dbReference type="SUPFAM" id="SSF48239">
    <property type="entry name" value="Terpenoid cyclases/Protein prenyltransferases"/>
    <property type="match status" value="1"/>
</dbReference>
<dbReference type="Gene3D" id="1.50.10.20">
    <property type="match status" value="1"/>
</dbReference>
<dbReference type="PANTHER" id="PTHR11412">
    <property type="entry name" value="MACROGLOBULIN / COMPLEMENT"/>
    <property type="match status" value="1"/>
</dbReference>
<dbReference type="Proteomes" id="UP001221898">
    <property type="component" value="Unassembled WGS sequence"/>
</dbReference>
<gene>
    <name evidence="2" type="ORF">AAFF_G00438950</name>
</gene>
<comment type="caution">
    <text evidence="2">The sequence shown here is derived from an EMBL/GenBank/DDBJ whole genome shotgun (WGS) entry which is preliminary data.</text>
</comment>
<dbReference type="InterPro" id="IPR011626">
    <property type="entry name" value="Alpha-macroglobulin_TED"/>
</dbReference>
<evidence type="ECO:0000313" key="3">
    <source>
        <dbReference type="Proteomes" id="UP001221898"/>
    </source>
</evidence>
<accession>A0AAD7WHK6</accession>
<organism evidence="2 3">
    <name type="scientific">Aldrovandia affinis</name>
    <dbReference type="NCBI Taxonomy" id="143900"/>
    <lineage>
        <taxon>Eukaryota</taxon>
        <taxon>Metazoa</taxon>
        <taxon>Chordata</taxon>
        <taxon>Craniata</taxon>
        <taxon>Vertebrata</taxon>
        <taxon>Euteleostomi</taxon>
        <taxon>Actinopterygii</taxon>
        <taxon>Neopterygii</taxon>
        <taxon>Teleostei</taxon>
        <taxon>Notacanthiformes</taxon>
        <taxon>Halosauridae</taxon>
        <taxon>Aldrovandia</taxon>
    </lineage>
</organism>
<dbReference type="InterPro" id="IPR050473">
    <property type="entry name" value="A2M/Complement_sys"/>
</dbReference>
<name>A0AAD7WHK6_9TELE</name>
<reference evidence="2" key="1">
    <citation type="journal article" date="2023" name="Science">
        <title>Genome structures resolve the early diversification of teleost fishes.</title>
        <authorList>
            <person name="Parey E."/>
            <person name="Louis A."/>
            <person name="Montfort J."/>
            <person name="Bouchez O."/>
            <person name="Roques C."/>
            <person name="Iampietro C."/>
            <person name="Lluch J."/>
            <person name="Castinel A."/>
            <person name="Donnadieu C."/>
            <person name="Desvignes T."/>
            <person name="Floi Bucao C."/>
            <person name="Jouanno E."/>
            <person name="Wen M."/>
            <person name="Mejri S."/>
            <person name="Dirks R."/>
            <person name="Jansen H."/>
            <person name="Henkel C."/>
            <person name="Chen W.J."/>
            <person name="Zahm M."/>
            <person name="Cabau C."/>
            <person name="Klopp C."/>
            <person name="Thompson A.W."/>
            <person name="Robinson-Rechavi M."/>
            <person name="Braasch I."/>
            <person name="Lecointre G."/>
            <person name="Bobe J."/>
            <person name="Postlethwait J.H."/>
            <person name="Berthelot C."/>
            <person name="Roest Crollius H."/>
            <person name="Guiguen Y."/>
        </authorList>
    </citation>
    <scope>NUCLEOTIDE SEQUENCE</scope>
    <source>
        <strain evidence="2">NC1722</strain>
    </source>
</reference>
<feature type="domain" description="Alpha-macroglobulin-like TED" evidence="1">
    <location>
        <begin position="19"/>
        <end position="209"/>
    </location>
</feature>
<sequence length="215" mass="23219">MFPMSTGLFFIAPALHSFVVTAYTAKVFALASAYGGVDTSRICKPLQYLLRHQQALGHFKEDAPVVSRSLTGGVKDGELPALTAFVLIAMAEAQDICENTVSDLRSGMLSASRYLLRQLPGLSSPYAVAISTYALALLREPPTVTLLRQLKRVAASDGTHWGGYDAVGVEATGYALLTLLKLQKLEQAAPVSCWLMERVGYRGNYGSTQASRRDS</sequence>
<dbReference type="EMBL" id="JAINUG010000098">
    <property type="protein sequence ID" value="KAJ8397346.1"/>
    <property type="molecule type" value="Genomic_DNA"/>
</dbReference>
<keyword evidence="3" id="KW-1185">Reference proteome</keyword>
<dbReference type="GO" id="GO:0005615">
    <property type="term" value="C:extracellular space"/>
    <property type="evidence" value="ECO:0007669"/>
    <property type="project" value="InterPro"/>
</dbReference>
<protein>
    <recommendedName>
        <fullName evidence="1">Alpha-macroglobulin-like TED domain-containing protein</fullName>
    </recommendedName>
</protein>
<dbReference type="PANTHER" id="PTHR11412:SF81">
    <property type="entry name" value="COMPLEMENT C3"/>
    <property type="match status" value="1"/>
</dbReference>
<evidence type="ECO:0000259" key="1">
    <source>
        <dbReference type="Pfam" id="PF07678"/>
    </source>
</evidence>
<dbReference type="Pfam" id="PF07678">
    <property type="entry name" value="TED_complement"/>
    <property type="match status" value="1"/>
</dbReference>